<dbReference type="Pfam" id="PF13275">
    <property type="entry name" value="S4_2"/>
    <property type="match status" value="1"/>
</dbReference>
<evidence type="ECO:0000256" key="1">
    <source>
        <dbReference type="PROSITE-ProRule" id="PRU00182"/>
    </source>
</evidence>
<name>A0A0R2FJ35_9LACO</name>
<dbReference type="AlphaFoldDB" id="A0A0R2FJ35"/>
<dbReference type="InterPro" id="IPR014330">
    <property type="entry name" value="RNA-bd_S4-rel_YaaA"/>
</dbReference>
<organism evidence="2 3">
    <name type="scientific">Lactobacillus selangorensis</name>
    <dbReference type="NCBI Taxonomy" id="81857"/>
    <lineage>
        <taxon>Bacteria</taxon>
        <taxon>Bacillati</taxon>
        <taxon>Bacillota</taxon>
        <taxon>Bacilli</taxon>
        <taxon>Lactobacillales</taxon>
        <taxon>Lactobacillaceae</taxon>
        <taxon>Lactobacillus</taxon>
    </lineage>
</organism>
<comment type="caution">
    <text evidence="2">The sequence shown here is derived from an EMBL/GenBank/DDBJ whole genome shotgun (WGS) entry which is preliminary data.</text>
</comment>
<proteinExistence type="predicted"/>
<dbReference type="EMBL" id="JQAT01000002">
    <property type="protein sequence ID" value="KRN28616.1"/>
    <property type="molecule type" value="Genomic_DNA"/>
</dbReference>
<dbReference type="PROSITE" id="PS50889">
    <property type="entry name" value="S4"/>
    <property type="match status" value="1"/>
</dbReference>
<dbReference type="NCBIfam" id="TIGR02988">
    <property type="entry name" value="YaaA_near_RecF"/>
    <property type="match status" value="1"/>
</dbReference>
<gene>
    <name evidence="2" type="ORF">IV38_GL000817</name>
</gene>
<dbReference type="Gene3D" id="3.10.290.10">
    <property type="entry name" value="RNA-binding S4 domain"/>
    <property type="match status" value="1"/>
</dbReference>
<dbReference type="PATRIC" id="fig|81857.3.peg.819"/>
<dbReference type="Proteomes" id="UP000051751">
    <property type="component" value="Unassembled WGS sequence"/>
</dbReference>
<accession>A0A0R2FJ35</accession>
<sequence>MIEGDQMEKQIVKLTSDHITLGQLLKDVGVIGTGGQAKWYLQENTVLVNGTAETRRGRKLVAGDAVTVPDMQITVQD</sequence>
<keyword evidence="1" id="KW-0694">RNA-binding</keyword>
<evidence type="ECO:0000313" key="2">
    <source>
        <dbReference type="EMBL" id="KRN28616.1"/>
    </source>
</evidence>
<evidence type="ECO:0000313" key="3">
    <source>
        <dbReference type="Proteomes" id="UP000051751"/>
    </source>
</evidence>
<protein>
    <submittedName>
        <fullName evidence="2">Uncharacterized protein</fullName>
    </submittedName>
</protein>
<reference evidence="2 3" key="1">
    <citation type="journal article" date="2015" name="Genome Announc.">
        <title>Expanding the biotechnology potential of lactobacilli through comparative genomics of 213 strains and associated genera.</title>
        <authorList>
            <person name="Sun Z."/>
            <person name="Harris H.M."/>
            <person name="McCann A."/>
            <person name="Guo C."/>
            <person name="Argimon S."/>
            <person name="Zhang W."/>
            <person name="Yang X."/>
            <person name="Jeffery I.B."/>
            <person name="Cooney J.C."/>
            <person name="Kagawa T.F."/>
            <person name="Liu W."/>
            <person name="Song Y."/>
            <person name="Salvetti E."/>
            <person name="Wrobel A."/>
            <person name="Rasinkangas P."/>
            <person name="Parkhill J."/>
            <person name="Rea M.C."/>
            <person name="O'Sullivan O."/>
            <person name="Ritari J."/>
            <person name="Douillard F.P."/>
            <person name="Paul Ross R."/>
            <person name="Yang R."/>
            <person name="Briner A.E."/>
            <person name="Felis G.E."/>
            <person name="de Vos W.M."/>
            <person name="Barrangou R."/>
            <person name="Klaenhammer T.R."/>
            <person name="Caufield P.W."/>
            <person name="Cui Y."/>
            <person name="Zhang H."/>
            <person name="O'Toole P.W."/>
        </authorList>
    </citation>
    <scope>NUCLEOTIDE SEQUENCE [LARGE SCALE GENOMIC DNA]</scope>
    <source>
        <strain evidence="2 3">ATCC BAA-66</strain>
    </source>
</reference>
<dbReference type="InterPro" id="IPR036986">
    <property type="entry name" value="S4_RNA-bd_sf"/>
</dbReference>
<dbReference type="SUPFAM" id="SSF55174">
    <property type="entry name" value="Alpha-L RNA-binding motif"/>
    <property type="match status" value="1"/>
</dbReference>
<dbReference type="GO" id="GO:0003723">
    <property type="term" value="F:RNA binding"/>
    <property type="evidence" value="ECO:0007669"/>
    <property type="project" value="UniProtKB-KW"/>
</dbReference>